<evidence type="ECO:0000313" key="2">
    <source>
        <dbReference type="EMBL" id="KAF9803791.1"/>
    </source>
</evidence>
<feature type="transmembrane region" description="Helical" evidence="1">
    <location>
        <begin position="69"/>
        <end position="89"/>
    </location>
</feature>
<gene>
    <name evidence="2" type="ORF">IEO21_09556</name>
</gene>
<keyword evidence="1" id="KW-1133">Transmembrane helix</keyword>
<comment type="caution">
    <text evidence="2">The sequence shown here is derived from an EMBL/GenBank/DDBJ whole genome shotgun (WGS) entry which is preliminary data.</text>
</comment>
<sequence>MSAAGVSALPRYDKIFLVGIWLETVVWGTDEVCSCTLFVCNKPLSAPCSIAIFFSAIWIIFWKRGGSTQWMLGITSTVLFVFATIHVSASLRQLLEAFVDVPEDAPPLYSSLYFVNEAAPMAILKHVIYDTTVWLQDIVLIWRLYVVWERSWKICFIPFVVDLAHMAAAYAATIIISRPNVSLYDPVLKGFGLAGWALDLAVNVSVTAVISVRLWYMGMKVTTLTTGGAHATSSPNRFTVPIFTIIESGALFATVTIVMMIMYCRGSPLTLAAMDIATQLAVTTPLLIIVRVGLGLTHGLPSAYKNVMRGTMSTFRAPSMSGDAEYSLNTVHISRTRVVTESDDAAPNRMVYVMKALEHPGEFADDTSQVSA</sequence>
<proteinExistence type="predicted"/>
<reference evidence="2" key="1">
    <citation type="submission" date="2020-11" db="EMBL/GenBank/DDBJ databases">
        <authorList>
            <person name="Koelle M."/>
            <person name="Horta M.A.C."/>
            <person name="Nowrousian M."/>
            <person name="Ohm R.A."/>
            <person name="Benz P."/>
            <person name="Pilgard A."/>
        </authorList>
    </citation>
    <scope>NUCLEOTIDE SEQUENCE</scope>
    <source>
        <strain evidence="2">FPRL280</strain>
    </source>
</reference>
<dbReference type="AlphaFoldDB" id="A0A8H7NU99"/>
<keyword evidence="1" id="KW-0812">Transmembrane</keyword>
<feature type="transmembrane region" description="Helical" evidence="1">
    <location>
        <begin position="269"/>
        <end position="290"/>
    </location>
</feature>
<dbReference type="EMBL" id="JADOXO010000477">
    <property type="protein sequence ID" value="KAF9803791.1"/>
    <property type="molecule type" value="Genomic_DNA"/>
</dbReference>
<reference evidence="2" key="2">
    <citation type="journal article" name="Front. Microbiol.">
        <title>Degradative Capacity of Two Strains of Rhodonia placenta: From Phenotype to Genotype.</title>
        <authorList>
            <person name="Kolle M."/>
            <person name="Horta M.A.C."/>
            <person name="Nowrousian M."/>
            <person name="Ohm R.A."/>
            <person name="Benz J.P."/>
            <person name="Pilgard A."/>
        </authorList>
    </citation>
    <scope>NUCLEOTIDE SEQUENCE</scope>
    <source>
        <strain evidence="2">FPRL280</strain>
    </source>
</reference>
<accession>A0A8H7NU99</accession>
<evidence type="ECO:0000313" key="3">
    <source>
        <dbReference type="Proteomes" id="UP000639403"/>
    </source>
</evidence>
<keyword evidence="1" id="KW-0472">Membrane</keyword>
<feature type="transmembrane region" description="Helical" evidence="1">
    <location>
        <begin position="238"/>
        <end position="263"/>
    </location>
</feature>
<name>A0A8H7NU99_9APHY</name>
<feature type="transmembrane region" description="Helical" evidence="1">
    <location>
        <begin position="44"/>
        <end position="62"/>
    </location>
</feature>
<dbReference type="Proteomes" id="UP000639403">
    <property type="component" value="Unassembled WGS sequence"/>
</dbReference>
<organism evidence="2 3">
    <name type="scientific">Rhodonia placenta</name>
    <dbReference type="NCBI Taxonomy" id="104341"/>
    <lineage>
        <taxon>Eukaryota</taxon>
        <taxon>Fungi</taxon>
        <taxon>Dikarya</taxon>
        <taxon>Basidiomycota</taxon>
        <taxon>Agaricomycotina</taxon>
        <taxon>Agaricomycetes</taxon>
        <taxon>Polyporales</taxon>
        <taxon>Adustoporiaceae</taxon>
        <taxon>Rhodonia</taxon>
    </lineage>
</organism>
<feature type="transmembrane region" description="Helical" evidence="1">
    <location>
        <begin position="196"/>
        <end position="217"/>
    </location>
</feature>
<protein>
    <recommendedName>
        <fullName evidence="4">Transmembrane protein</fullName>
    </recommendedName>
</protein>
<evidence type="ECO:0000256" key="1">
    <source>
        <dbReference type="SAM" id="Phobius"/>
    </source>
</evidence>
<evidence type="ECO:0008006" key="4">
    <source>
        <dbReference type="Google" id="ProtNLM"/>
    </source>
</evidence>
<feature type="transmembrane region" description="Helical" evidence="1">
    <location>
        <begin position="155"/>
        <end position="176"/>
    </location>
</feature>